<evidence type="ECO:0008006" key="3">
    <source>
        <dbReference type="Google" id="ProtNLM"/>
    </source>
</evidence>
<dbReference type="Ensembl" id="ENSCCAT00000039320.1">
    <property type="protein sequence ID" value="ENSCCAP00000021825.1"/>
    <property type="gene ID" value="ENSCCAG00000028747.1"/>
</dbReference>
<dbReference type="Gene3D" id="3.10.490.10">
    <property type="entry name" value="Gamma-glutamyl cyclotransferase-like"/>
    <property type="match status" value="1"/>
</dbReference>
<dbReference type="STRING" id="9516.ENSCCAP00000021825"/>
<evidence type="ECO:0000313" key="1">
    <source>
        <dbReference type="Ensembl" id="ENSCCAP00000021825.1"/>
    </source>
</evidence>
<dbReference type="Proteomes" id="UP000233040">
    <property type="component" value="Unassembled WGS sequence"/>
</dbReference>
<name>A0A2K5R150_CEBIM</name>
<reference evidence="1" key="2">
    <citation type="submission" date="2025-09" db="UniProtKB">
        <authorList>
            <consortium name="Ensembl"/>
        </authorList>
    </citation>
    <scope>IDENTIFICATION</scope>
</reference>
<sequence length="43" mass="4966">MANSDEDSFLYFAYGSNLLMEKIHLRNPLVAFFCLARVQARRG</sequence>
<proteinExistence type="predicted"/>
<evidence type="ECO:0000313" key="2">
    <source>
        <dbReference type="Proteomes" id="UP000233040"/>
    </source>
</evidence>
<reference evidence="1" key="1">
    <citation type="submission" date="2025-08" db="UniProtKB">
        <authorList>
            <consortium name="Ensembl"/>
        </authorList>
    </citation>
    <scope>IDENTIFICATION</scope>
</reference>
<dbReference type="GeneTree" id="ENSGT00940000168742"/>
<accession>A0A2K5R150</accession>
<protein>
    <recommendedName>
        <fullName evidence="3">Gamma-glutamylcyclotransferase</fullName>
    </recommendedName>
</protein>
<organism evidence="1 2">
    <name type="scientific">Cebus imitator</name>
    <name type="common">Panamanian white-faced capuchin</name>
    <name type="synonym">Cebus capucinus imitator</name>
    <dbReference type="NCBI Taxonomy" id="2715852"/>
    <lineage>
        <taxon>Eukaryota</taxon>
        <taxon>Metazoa</taxon>
        <taxon>Chordata</taxon>
        <taxon>Craniata</taxon>
        <taxon>Vertebrata</taxon>
        <taxon>Euteleostomi</taxon>
        <taxon>Mammalia</taxon>
        <taxon>Eutheria</taxon>
        <taxon>Euarchontoglires</taxon>
        <taxon>Primates</taxon>
        <taxon>Haplorrhini</taxon>
        <taxon>Platyrrhini</taxon>
        <taxon>Cebidae</taxon>
        <taxon>Cebinae</taxon>
        <taxon>Cebus</taxon>
    </lineage>
</organism>
<keyword evidence="2" id="KW-1185">Reference proteome</keyword>
<dbReference type="AlphaFoldDB" id="A0A2K5R150"/>